<evidence type="ECO:0000313" key="2">
    <source>
        <dbReference type="EMBL" id="WAQ92658.1"/>
    </source>
</evidence>
<dbReference type="Proteomes" id="UP001164743">
    <property type="component" value="Chromosome 17A"/>
</dbReference>
<feature type="region of interest" description="Disordered" evidence="1">
    <location>
        <begin position="708"/>
        <end position="800"/>
    </location>
</feature>
<feature type="compositionally biased region" description="Polar residues" evidence="1">
    <location>
        <begin position="87"/>
        <end position="96"/>
    </location>
</feature>
<feature type="compositionally biased region" description="Basic and acidic residues" evidence="1">
    <location>
        <begin position="621"/>
        <end position="633"/>
    </location>
</feature>
<feature type="compositionally biased region" description="Polar residues" evidence="1">
    <location>
        <begin position="734"/>
        <end position="743"/>
    </location>
</feature>
<feature type="region of interest" description="Disordered" evidence="1">
    <location>
        <begin position="1"/>
        <end position="42"/>
    </location>
</feature>
<proteinExistence type="predicted"/>
<gene>
    <name evidence="2" type="ORF">PtA15_17A140</name>
</gene>
<dbReference type="RefSeq" id="XP_053028213.1">
    <property type="nucleotide sequence ID" value="XM_053164225.1"/>
</dbReference>
<evidence type="ECO:0000256" key="1">
    <source>
        <dbReference type="SAM" id="MobiDB-lite"/>
    </source>
</evidence>
<dbReference type="GeneID" id="77805120"/>
<feature type="compositionally biased region" description="Basic and acidic residues" evidence="1">
    <location>
        <begin position="664"/>
        <end position="677"/>
    </location>
</feature>
<feature type="compositionally biased region" description="Polar residues" evidence="1">
    <location>
        <begin position="609"/>
        <end position="618"/>
    </location>
</feature>
<feature type="compositionally biased region" description="Polar residues" evidence="1">
    <location>
        <begin position="237"/>
        <end position="249"/>
    </location>
</feature>
<feature type="region of interest" description="Disordered" evidence="1">
    <location>
        <begin position="86"/>
        <end position="410"/>
    </location>
</feature>
<feature type="compositionally biased region" description="Basic residues" evidence="1">
    <location>
        <begin position="593"/>
        <end position="603"/>
    </location>
</feature>
<feature type="compositionally biased region" description="Low complexity" evidence="1">
    <location>
        <begin position="270"/>
        <end position="309"/>
    </location>
</feature>
<feature type="compositionally biased region" description="Low complexity" evidence="1">
    <location>
        <begin position="123"/>
        <end position="163"/>
    </location>
</feature>
<accession>A0ABY7D6H4</accession>
<sequence>MIAEQSRPRSYSQQNPPTLTHSHPPPHRPQPPRPSSAALQSSLPGYGLIHPAGLIPHSLMIPTFFLHAGASFPDLAHPPLAMYSGPPNRSLNSSSPILGPPSAPPLTRSAHSDHFTPGSATASRSLSNPGSTSTSTSAAPAPTTLASSALCSQIHHSSPSHHPMYAPRPSPGAHSDPASSASPSPSPRIANGSSGLPLPRPRTQSTQSDRSRPVSHHGPAQKSLSTTNAHRLRTDSNHSTTSHGFSSGPSAALVKPLGSLNEPQFTFNHSSPPTARSATATTNLSSSSIPPSGSIQGRPSSPSTHSFSSPNPPVGNNMVRRSSPLAQSNLSHHPSTPQPAPADPAPQVEEDSDTTSDVDHRPPGHRSTPGTSVDSSTSNFTQPEDASSATGSPAFPDRTPHKHSKHSLSNKLRRALSINALHENMIHESIPELGPVIGHERLKSSSASIAGVPLSPSITTKVKAGRQSGSSRRFGFLNSKSNSSTDNLSISSTVSSASVMIRKLGNLGKSARTKGVMGLTKIFRDKSEAAAAGESTPDDGNGFSTKQDRFKKTSSPNQHKNLASTSVAQVQAEVDRSLSVEFPGMTPAAAFIHKQKQHVRSKGRAGSIGSASSMTPGSASEARKKMIEKEKEKIKSKKSRKWGFAGLGGSGTSSEDLPVSPSVEDLRRPAEHQHASDVEDNEDWDENTVRGANIEGLIDSCIGNPLKSVEELRGDDDDPEALDEYDMESLFGNAPSTEGSSSRRAGLRPRPSKEAVPKKGILKNAQNFSQEQHLSPGSFQSKPISAATTPDSPQPRALAEDPATAATGGLLPQLGKPGQGVGAAIDFGSAGPNLSLAIAGTEVSKDRRATFAQHLSVHTTWPPAIYDRRGELATCNRLTPTLAQRIKEEINAFKMEEMEVHYASRVHTHFFV</sequence>
<feature type="compositionally biased region" description="Acidic residues" evidence="1">
    <location>
        <begin position="713"/>
        <end position="727"/>
    </location>
</feature>
<dbReference type="PANTHER" id="PTHR12751:SF18">
    <property type="entry name" value="PHOSPHATASE AND ACTIN REGULATOR 1"/>
    <property type="match status" value="1"/>
</dbReference>
<feature type="region of interest" description="Disordered" evidence="1">
    <location>
        <begin position="528"/>
        <end position="566"/>
    </location>
</feature>
<name>A0ABY7D6H4_9BASI</name>
<protein>
    <submittedName>
        <fullName evidence="2">Uncharacterized protein</fullName>
    </submittedName>
</protein>
<dbReference type="EMBL" id="CP110437">
    <property type="protein sequence ID" value="WAQ92658.1"/>
    <property type="molecule type" value="Genomic_DNA"/>
</dbReference>
<feature type="compositionally biased region" description="Polar residues" evidence="1">
    <location>
        <begin position="764"/>
        <end position="791"/>
    </location>
</feature>
<feature type="region of interest" description="Disordered" evidence="1">
    <location>
        <begin position="593"/>
        <end position="691"/>
    </location>
</feature>
<reference evidence="2" key="1">
    <citation type="submission" date="2022-10" db="EMBL/GenBank/DDBJ databases">
        <title>Puccinia triticina Genome sequencing and assembly.</title>
        <authorList>
            <person name="Li C."/>
        </authorList>
    </citation>
    <scope>NUCLEOTIDE SEQUENCE</scope>
    <source>
        <strain evidence="2">Pt15</strain>
    </source>
</reference>
<feature type="compositionally biased region" description="Basic residues" evidence="1">
    <location>
        <begin position="400"/>
        <end position="410"/>
    </location>
</feature>
<feature type="compositionally biased region" description="Low complexity" evidence="1">
    <location>
        <begin position="171"/>
        <end position="183"/>
    </location>
</feature>
<feature type="compositionally biased region" description="Polar residues" evidence="1">
    <location>
        <begin position="368"/>
        <end position="391"/>
    </location>
</feature>
<keyword evidence="3" id="KW-1185">Reference proteome</keyword>
<organism evidence="2 3">
    <name type="scientific">Puccinia triticina</name>
    <dbReference type="NCBI Taxonomy" id="208348"/>
    <lineage>
        <taxon>Eukaryota</taxon>
        <taxon>Fungi</taxon>
        <taxon>Dikarya</taxon>
        <taxon>Basidiomycota</taxon>
        <taxon>Pucciniomycotina</taxon>
        <taxon>Pucciniomycetes</taxon>
        <taxon>Pucciniales</taxon>
        <taxon>Pucciniaceae</taxon>
        <taxon>Puccinia</taxon>
    </lineage>
</organism>
<evidence type="ECO:0000313" key="3">
    <source>
        <dbReference type="Proteomes" id="UP001164743"/>
    </source>
</evidence>
<feature type="compositionally biased region" description="Polar residues" evidence="1">
    <location>
        <begin position="553"/>
        <end position="566"/>
    </location>
</feature>
<feature type="compositionally biased region" description="Polar residues" evidence="1">
    <location>
        <begin position="324"/>
        <end position="335"/>
    </location>
</feature>
<dbReference type="PANTHER" id="PTHR12751">
    <property type="entry name" value="PHOSPHATASE AND ACTIN REGULATOR PHACTR"/>
    <property type="match status" value="1"/>
</dbReference>